<keyword evidence="6 11" id="KW-0283">Flagellar rotation</keyword>
<accession>A0A0N1KHI2</accession>
<dbReference type="InterPro" id="IPR036429">
    <property type="entry name" value="SpoA-like_sf"/>
</dbReference>
<dbReference type="PANTHER" id="PTHR30034:SF3">
    <property type="entry name" value="FLAGELLAR MOTOR SWITCH PROTEIN FLIM"/>
    <property type="match status" value="1"/>
</dbReference>
<keyword evidence="5 11" id="KW-0997">Cell inner membrane</keyword>
<dbReference type="GO" id="GO:0071978">
    <property type="term" value="P:bacterial-type flagellum-dependent swarming motility"/>
    <property type="evidence" value="ECO:0007669"/>
    <property type="project" value="TreeGrafter"/>
</dbReference>
<name>A0A0N1KHI2_9GAMM</name>
<dbReference type="NCBIfam" id="TIGR01397">
    <property type="entry name" value="fliM_switch"/>
    <property type="match status" value="1"/>
</dbReference>
<dbReference type="EMBL" id="LGAA01000022">
    <property type="protein sequence ID" value="KPD02325.1"/>
    <property type="molecule type" value="Genomic_DNA"/>
</dbReference>
<evidence type="ECO:0000256" key="11">
    <source>
        <dbReference type="PIRNR" id="PIRNR002888"/>
    </source>
</evidence>
<evidence type="ECO:0000256" key="8">
    <source>
        <dbReference type="ARBA" id="ARBA00023143"/>
    </source>
</evidence>
<keyword evidence="4 11" id="KW-0145">Chemotaxis</keyword>
<dbReference type="PIRSF" id="PIRSF002888">
    <property type="entry name" value="FliM"/>
    <property type="match status" value="1"/>
</dbReference>
<feature type="domain" description="Flagellar motor switch protein FliN-like C-terminal" evidence="12">
    <location>
        <begin position="260"/>
        <end position="328"/>
    </location>
</feature>
<keyword evidence="13" id="KW-0966">Cell projection</keyword>
<reference evidence="13 14" key="1">
    <citation type="submission" date="2015-07" db="EMBL/GenBank/DDBJ databases">
        <title>ATOL: Assembling a taxonomically balanced genome-scale reconstruction of the evolutionary history of the Enterobacteriaceae.</title>
        <authorList>
            <person name="Plunkett G.III."/>
            <person name="Neeno-Eckwall E.C."/>
            <person name="Glasner J.D."/>
            <person name="Perna N.T."/>
        </authorList>
    </citation>
    <scope>NUCLEOTIDE SEQUENCE [LARGE SCALE GENOMIC DNA]</scope>
    <source>
        <strain evidence="13 14">ATCC 35017</strain>
    </source>
</reference>
<keyword evidence="8 11" id="KW-0975">Bacterial flagellum</keyword>
<dbReference type="GO" id="GO:0009425">
    <property type="term" value="C:bacterial-type flagellum basal body"/>
    <property type="evidence" value="ECO:0007669"/>
    <property type="project" value="UniProtKB-SubCell"/>
</dbReference>
<dbReference type="GeneID" id="79716841"/>
<sequence length="340" mass="38755">MSEKIVSEADKDNLSLDEIKAPVMGVENMGIDNHPQEVQNLIRPYDPSTQRRAIRERLQSLEIINERFARQFRIGLFNIIHRNSDITVGAIKIESYNDFSENLSPMTNLNLVHLNPLRGTALFTFEKTLVYVAVDSLFGGDGRFPVSRGERELTPTEQRIINKMMRLALDAYRDAWSSIAKISPEYIRSESQVKFTNITSSPNDIVITTPFLIEIGNMVGEFCICLPFTMIEPLREQLINPPVENNKQEENSWFGGLVNQVKYSELELVANFIDHPMRLSNILQLNKNDVIPIEKPNSIFVHVDGVPVLNGKYGTLNGQYALQIEHLINPVLHHLEEERS</sequence>
<evidence type="ECO:0000256" key="2">
    <source>
        <dbReference type="ARBA" id="ARBA00021898"/>
    </source>
</evidence>
<evidence type="ECO:0000313" key="14">
    <source>
        <dbReference type="Proteomes" id="UP000053226"/>
    </source>
</evidence>
<dbReference type="OrthoDB" id="9806941at2"/>
<dbReference type="Pfam" id="PF01052">
    <property type="entry name" value="FliMN_C"/>
    <property type="match status" value="1"/>
</dbReference>
<keyword evidence="14" id="KW-1185">Reference proteome</keyword>
<dbReference type="GO" id="GO:0050918">
    <property type="term" value="P:positive chemotaxis"/>
    <property type="evidence" value="ECO:0007669"/>
    <property type="project" value="TreeGrafter"/>
</dbReference>
<comment type="subcellular location">
    <subcellularLocation>
        <location evidence="11">Cell inner membrane</location>
        <topology evidence="11">Peripheral membrane protein</topology>
    </subcellularLocation>
    <subcellularLocation>
        <location evidence="11">Bacterial flagellum basal body</location>
    </subcellularLocation>
</comment>
<evidence type="ECO:0000259" key="12">
    <source>
        <dbReference type="Pfam" id="PF01052"/>
    </source>
</evidence>
<keyword evidence="13" id="KW-0282">Flagellum</keyword>
<evidence type="ECO:0000256" key="7">
    <source>
        <dbReference type="ARBA" id="ARBA00023136"/>
    </source>
</evidence>
<proteinExistence type="inferred from homology"/>
<dbReference type="Gene3D" id="3.40.1550.10">
    <property type="entry name" value="CheC-like"/>
    <property type="match status" value="1"/>
</dbReference>
<evidence type="ECO:0000256" key="10">
    <source>
        <dbReference type="NCBIfam" id="TIGR01397"/>
    </source>
</evidence>
<organism evidence="13 14">
    <name type="scientific">Moellerella wisconsensis ATCC 35017</name>
    <dbReference type="NCBI Taxonomy" id="1354267"/>
    <lineage>
        <taxon>Bacteria</taxon>
        <taxon>Pseudomonadati</taxon>
        <taxon>Pseudomonadota</taxon>
        <taxon>Gammaproteobacteria</taxon>
        <taxon>Enterobacterales</taxon>
        <taxon>Morganellaceae</taxon>
        <taxon>Moellerella</taxon>
    </lineage>
</organism>
<dbReference type="Pfam" id="PF02154">
    <property type="entry name" value="FliM"/>
    <property type="match status" value="1"/>
</dbReference>
<dbReference type="PRINTS" id="PR00955">
    <property type="entry name" value="FLGMOTORFLIM"/>
</dbReference>
<dbReference type="Proteomes" id="UP000053226">
    <property type="component" value="Unassembled WGS sequence"/>
</dbReference>
<dbReference type="GO" id="GO:0005886">
    <property type="term" value="C:plasma membrane"/>
    <property type="evidence" value="ECO:0007669"/>
    <property type="project" value="UniProtKB-SubCell"/>
</dbReference>
<evidence type="ECO:0000256" key="6">
    <source>
        <dbReference type="ARBA" id="ARBA00022779"/>
    </source>
</evidence>
<gene>
    <name evidence="13" type="ORF">M992_2328</name>
</gene>
<dbReference type="AlphaFoldDB" id="A0A0N1KHI2"/>
<dbReference type="CDD" id="cd17908">
    <property type="entry name" value="FliM"/>
    <property type="match status" value="1"/>
</dbReference>
<evidence type="ECO:0000313" key="13">
    <source>
        <dbReference type="EMBL" id="KPD02325.1"/>
    </source>
</evidence>
<keyword evidence="7 11" id="KW-0472">Membrane</keyword>
<comment type="caution">
    <text evidence="13">The sequence shown here is derived from an EMBL/GenBank/DDBJ whole genome shotgun (WGS) entry which is preliminary data.</text>
</comment>
<keyword evidence="13" id="KW-0969">Cilium</keyword>
<dbReference type="InterPro" id="IPR001689">
    <property type="entry name" value="Flag_FliM"/>
</dbReference>
<dbReference type="SUPFAM" id="SSF103039">
    <property type="entry name" value="CheC-like"/>
    <property type="match status" value="1"/>
</dbReference>
<evidence type="ECO:0000256" key="1">
    <source>
        <dbReference type="ARBA" id="ARBA00011049"/>
    </source>
</evidence>
<dbReference type="RefSeq" id="WP_047256636.1">
    <property type="nucleotide sequence ID" value="NZ_CAWMUS010000022.1"/>
</dbReference>
<dbReference type="PANTHER" id="PTHR30034">
    <property type="entry name" value="FLAGELLAR MOTOR SWITCH PROTEIN FLIM"/>
    <property type="match status" value="1"/>
</dbReference>
<evidence type="ECO:0000256" key="5">
    <source>
        <dbReference type="ARBA" id="ARBA00022519"/>
    </source>
</evidence>
<dbReference type="GO" id="GO:0003774">
    <property type="term" value="F:cytoskeletal motor activity"/>
    <property type="evidence" value="ECO:0007669"/>
    <property type="project" value="InterPro"/>
</dbReference>
<evidence type="ECO:0000256" key="3">
    <source>
        <dbReference type="ARBA" id="ARBA00022475"/>
    </source>
</evidence>
<keyword evidence="3 11" id="KW-1003">Cell membrane</keyword>
<dbReference type="InterPro" id="IPR001543">
    <property type="entry name" value="FliN-like_C"/>
</dbReference>
<dbReference type="SUPFAM" id="SSF101801">
    <property type="entry name" value="Surface presentation of antigens (SPOA)"/>
    <property type="match status" value="1"/>
</dbReference>
<evidence type="ECO:0000256" key="4">
    <source>
        <dbReference type="ARBA" id="ARBA00022500"/>
    </source>
</evidence>
<evidence type="ECO:0000256" key="9">
    <source>
        <dbReference type="ARBA" id="ARBA00025044"/>
    </source>
</evidence>
<comment type="similarity">
    <text evidence="1 11">Belongs to the FliM family.</text>
</comment>
<comment type="function">
    <text evidence="9 11">FliM is one of three proteins (FliG, FliN, FliM) that forms the rotor-mounted switch complex (C ring), located at the base of the basal body. This complex interacts with the CheY and CheZ chemotaxis proteins, in addition to contacting components of the motor that determine the direction of flagellar rotation.</text>
</comment>
<protein>
    <recommendedName>
        <fullName evidence="2 10">Flagellar motor switch protein FliM</fullName>
    </recommendedName>
</protein>
<dbReference type="InterPro" id="IPR028976">
    <property type="entry name" value="CheC-like_sf"/>
</dbReference>